<feature type="region of interest" description="Disordered" evidence="1">
    <location>
        <begin position="211"/>
        <end position="252"/>
    </location>
</feature>
<evidence type="ECO:0000256" key="2">
    <source>
        <dbReference type="SAM" id="SignalP"/>
    </source>
</evidence>
<dbReference type="Pfam" id="PF09580">
    <property type="entry name" value="Spore_YhcN_YlaJ"/>
    <property type="match status" value="1"/>
</dbReference>
<keyword evidence="2" id="KW-0732">Signal</keyword>
<gene>
    <name evidence="3" type="ORF">B0W44_08825</name>
</gene>
<evidence type="ECO:0008006" key="5">
    <source>
        <dbReference type="Google" id="ProtNLM"/>
    </source>
</evidence>
<sequence>MRSTWSLSIIGLVVFTLISTACTPAERPDDVNNRQNNALYQEDGNGNYYGNRFISSRNGTIDNDAPGPRNDPTRAVRNQNEIGFVRYNPADGGNDDGRGTQRPEFYVDRDALAHQIGSLVTAFPDINDALVLVTDDHVFIGVDDGEGKALEAKTVDKVRRSALSVVPRYYKVHVTDDEDMRQRMTQIGDRLTNNGNAADYRDQISDMLREMGDDTPPRPNANNRNGNGIDNGISEFDDAGTGGRMRTGGNNR</sequence>
<feature type="compositionally biased region" description="Low complexity" evidence="1">
    <location>
        <begin position="220"/>
        <end position="233"/>
    </location>
</feature>
<proteinExistence type="predicted"/>
<keyword evidence="4" id="KW-1185">Reference proteome</keyword>
<feature type="chain" id="PRO_5038763362" description="Sporulation protein" evidence="2">
    <location>
        <begin position="22"/>
        <end position="252"/>
    </location>
</feature>
<dbReference type="EMBL" id="CP019699">
    <property type="protein sequence ID" value="AQS55879.1"/>
    <property type="molecule type" value="Genomic_DNA"/>
</dbReference>
<evidence type="ECO:0000313" key="4">
    <source>
        <dbReference type="Proteomes" id="UP000188603"/>
    </source>
</evidence>
<dbReference type="PROSITE" id="PS51257">
    <property type="entry name" value="PROKAR_LIPOPROTEIN"/>
    <property type="match status" value="1"/>
</dbReference>
<name>A0A1U9K740_9BACL</name>
<organism evidence="3 4">
    <name type="scientific">Novibacillus thermophilus</name>
    <dbReference type="NCBI Taxonomy" id="1471761"/>
    <lineage>
        <taxon>Bacteria</taxon>
        <taxon>Bacillati</taxon>
        <taxon>Bacillota</taxon>
        <taxon>Bacilli</taxon>
        <taxon>Bacillales</taxon>
        <taxon>Thermoactinomycetaceae</taxon>
        <taxon>Novibacillus</taxon>
    </lineage>
</organism>
<dbReference type="AlphaFoldDB" id="A0A1U9K740"/>
<dbReference type="Proteomes" id="UP000188603">
    <property type="component" value="Chromosome"/>
</dbReference>
<evidence type="ECO:0000313" key="3">
    <source>
        <dbReference type="EMBL" id="AQS55879.1"/>
    </source>
</evidence>
<feature type="compositionally biased region" description="Gly residues" evidence="1">
    <location>
        <begin position="240"/>
        <end position="252"/>
    </location>
</feature>
<dbReference type="RefSeq" id="WP_169835503.1">
    <property type="nucleotide sequence ID" value="NZ_CP019699.1"/>
</dbReference>
<evidence type="ECO:0000256" key="1">
    <source>
        <dbReference type="SAM" id="MobiDB-lite"/>
    </source>
</evidence>
<protein>
    <recommendedName>
        <fullName evidence="5">Sporulation protein</fullName>
    </recommendedName>
</protein>
<feature type="region of interest" description="Disordered" evidence="1">
    <location>
        <begin position="24"/>
        <end position="75"/>
    </location>
</feature>
<reference evidence="3 4" key="1">
    <citation type="journal article" date="2015" name="Int. J. Syst. Evol. Microbiol.">
        <title>Novibacillus thermophilus gen. nov., sp. nov., a Gram-staining-negative and moderately thermophilic member of the family Thermoactinomycetaceae.</title>
        <authorList>
            <person name="Yang G."/>
            <person name="Chen J."/>
            <person name="Zhou S."/>
        </authorList>
    </citation>
    <scope>NUCLEOTIDE SEQUENCE [LARGE SCALE GENOMIC DNA]</scope>
    <source>
        <strain evidence="3 4">SG-1</strain>
    </source>
</reference>
<dbReference type="InterPro" id="IPR019076">
    <property type="entry name" value="Spore_lipoprot_YhcN/YlaJ-like"/>
</dbReference>
<dbReference type="KEGG" id="ntr:B0W44_08825"/>
<accession>A0A1U9K740</accession>
<feature type="signal peptide" evidence="2">
    <location>
        <begin position="1"/>
        <end position="21"/>
    </location>
</feature>